<protein>
    <submittedName>
        <fullName evidence="1">Uncharacterized protein</fullName>
    </submittedName>
</protein>
<gene>
    <name evidence="1" type="ORF">SAMN05428983_0867</name>
</gene>
<proteinExistence type="predicted"/>
<accession>A0A7Z7FMF8</accession>
<dbReference type="AlphaFoldDB" id="A0A7Z7FMF8"/>
<evidence type="ECO:0000313" key="1">
    <source>
        <dbReference type="EMBL" id="SDJ26003.1"/>
    </source>
</evidence>
<organism evidence="1 2">
    <name type="scientific">Agrobacterium fabrum</name>
    <dbReference type="NCBI Taxonomy" id="1176649"/>
    <lineage>
        <taxon>Bacteria</taxon>
        <taxon>Pseudomonadati</taxon>
        <taxon>Pseudomonadota</taxon>
        <taxon>Alphaproteobacteria</taxon>
        <taxon>Hyphomicrobiales</taxon>
        <taxon>Rhizobiaceae</taxon>
        <taxon>Rhizobium/Agrobacterium group</taxon>
        <taxon>Agrobacterium</taxon>
        <taxon>Agrobacterium tumefaciens complex</taxon>
    </lineage>
</organism>
<comment type="caution">
    <text evidence="1">The sequence shown here is derived from an EMBL/GenBank/DDBJ whole genome shotgun (WGS) entry which is preliminary data.</text>
</comment>
<reference evidence="1 2" key="1">
    <citation type="submission" date="2016-10" db="EMBL/GenBank/DDBJ databases">
        <authorList>
            <person name="Varghese N."/>
            <person name="Submissions S."/>
        </authorList>
    </citation>
    <scope>NUCLEOTIDE SEQUENCE [LARGE SCALE GENOMIC DNA]</scope>
    <source>
        <strain evidence="1 2">PDC82</strain>
    </source>
</reference>
<dbReference type="Proteomes" id="UP000198917">
    <property type="component" value="Unassembled WGS sequence"/>
</dbReference>
<evidence type="ECO:0000313" key="2">
    <source>
        <dbReference type="Proteomes" id="UP000198917"/>
    </source>
</evidence>
<name>A0A7Z7FMF8_9HYPH</name>
<dbReference type="EMBL" id="FNEW01000001">
    <property type="protein sequence ID" value="SDJ26003.1"/>
    <property type="molecule type" value="Genomic_DNA"/>
</dbReference>
<sequence length="152" mass="16681">MTATLEAMRADSPVSGHSVEWHFFRSYVGTALWSSNDESDESGGEPLDRNYDISDIAPETLESMLADCARFYDANKEHIHCDDAPLSREFEGSIAAREAAMAGHDFWLTRCDHGAGFWDGDWPEPAASALTEASKEFGNVDLVVGDDGQIYA</sequence>